<dbReference type="EnsemblMetazoa" id="CJA24976a.1">
    <property type="protein sequence ID" value="CJA24976a.1"/>
    <property type="gene ID" value="WBGene00180548"/>
</dbReference>
<proteinExistence type="predicted"/>
<organism evidence="2 3">
    <name type="scientific">Caenorhabditis japonica</name>
    <dbReference type="NCBI Taxonomy" id="281687"/>
    <lineage>
        <taxon>Eukaryota</taxon>
        <taxon>Metazoa</taxon>
        <taxon>Ecdysozoa</taxon>
        <taxon>Nematoda</taxon>
        <taxon>Chromadorea</taxon>
        <taxon>Rhabditida</taxon>
        <taxon>Rhabditina</taxon>
        <taxon>Rhabditomorpha</taxon>
        <taxon>Rhabditoidea</taxon>
        <taxon>Rhabditidae</taxon>
        <taxon>Peloderinae</taxon>
        <taxon>Caenorhabditis</taxon>
    </lineage>
</organism>
<name>A0A8R1I653_CAEJA</name>
<evidence type="ECO:0000256" key="1">
    <source>
        <dbReference type="SAM" id="Phobius"/>
    </source>
</evidence>
<sequence>MNDTLRYTSASIMAIVSTIGIAVNTNYYYMPHWVNIFWGQTAGWGAYVTGVCIQVSMKRNRNSNGVDEMYTMVIQNKYTMSVQKEYTVSVQKEYTMYV</sequence>
<reference evidence="3" key="1">
    <citation type="submission" date="2010-08" db="EMBL/GenBank/DDBJ databases">
        <authorList>
            <consortium name="Caenorhabditis japonica Sequencing Consortium"/>
            <person name="Wilson R.K."/>
        </authorList>
    </citation>
    <scope>NUCLEOTIDE SEQUENCE [LARGE SCALE GENOMIC DNA]</scope>
    <source>
        <strain evidence="3">DF5081</strain>
    </source>
</reference>
<keyword evidence="1" id="KW-1133">Transmembrane helix</keyword>
<evidence type="ECO:0000313" key="2">
    <source>
        <dbReference type="EnsemblMetazoa" id="CJA24976a.1"/>
    </source>
</evidence>
<dbReference type="AlphaFoldDB" id="A0A8R1I653"/>
<keyword evidence="1" id="KW-0812">Transmembrane</keyword>
<reference evidence="2" key="2">
    <citation type="submission" date="2022-06" db="UniProtKB">
        <authorList>
            <consortium name="EnsemblMetazoa"/>
        </authorList>
    </citation>
    <scope>IDENTIFICATION</scope>
    <source>
        <strain evidence="2">DF5081</strain>
    </source>
</reference>
<evidence type="ECO:0000313" key="3">
    <source>
        <dbReference type="Proteomes" id="UP000005237"/>
    </source>
</evidence>
<dbReference type="Proteomes" id="UP000005237">
    <property type="component" value="Unassembled WGS sequence"/>
</dbReference>
<feature type="transmembrane region" description="Helical" evidence="1">
    <location>
        <begin position="12"/>
        <end position="30"/>
    </location>
</feature>
<keyword evidence="3" id="KW-1185">Reference proteome</keyword>
<accession>A0A8R1I653</accession>
<keyword evidence="1" id="KW-0472">Membrane</keyword>
<protein>
    <submittedName>
        <fullName evidence="2">7TM_GPCR_Srx domain-containing protein</fullName>
    </submittedName>
</protein>
<feature type="transmembrane region" description="Helical" evidence="1">
    <location>
        <begin position="36"/>
        <end position="55"/>
    </location>
</feature>